<comment type="caution">
    <text evidence="2">The sequence shown here is derived from an EMBL/GenBank/DDBJ whole genome shotgun (WGS) entry which is preliminary data.</text>
</comment>
<protein>
    <submittedName>
        <fullName evidence="2">Uncharacterized protein</fullName>
    </submittedName>
</protein>
<feature type="signal peptide" evidence="1">
    <location>
        <begin position="1"/>
        <end position="20"/>
    </location>
</feature>
<dbReference type="AlphaFoldDB" id="A0A848IXV2"/>
<organism evidence="2 3">
    <name type="scientific">Marinigracilibium pacificum</name>
    <dbReference type="NCBI Taxonomy" id="2729599"/>
    <lineage>
        <taxon>Bacteria</taxon>
        <taxon>Pseudomonadati</taxon>
        <taxon>Bacteroidota</taxon>
        <taxon>Cytophagia</taxon>
        <taxon>Cytophagales</taxon>
        <taxon>Flammeovirgaceae</taxon>
        <taxon>Marinigracilibium</taxon>
    </lineage>
</organism>
<evidence type="ECO:0000313" key="3">
    <source>
        <dbReference type="Proteomes" id="UP000559010"/>
    </source>
</evidence>
<keyword evidence="1" id="KW-0732">Signal</keyword>
<gene>
    <name evidence="2" type="ORF">HH304_06865</name>
</gene>
<keyword evidence="3" id="KW-1185">Reference proteome</keyword>
<reference evidence="2 3" key="1">
    <citation type="submission" date="2020-04" db="EMBL/GenBank/DDBJ databases">
        <title>Flammeovirgaceae bacterium KN852 isolated from deep sea.</title>
        <authorList>
            <person name="Zhang D.-C."/>
        </authorList>
    </citation>
    <scope>NUCLEOTIDE SEQUENCE [LARGE SCALE GENOMIC DNA]</scope>
    <source>
        <strain evidence="2 3">KN852</strain>
    </source>
</reference>
<dbReference type="RefSeq" id="WP_169679412.1">
    <property type="nucleotide sequence ID" value="NZ_JABBNU010000003.1"/>
</dbReference>
<dbReference type="Proteomes" id="UP000559010">
    <property type="component" value="Unassembled WGS sequence"/>
</dbReference>
<sequence>MIRSAILILFVITFSSFSIPSGSSDALKPIEEQSFNFKIDKKKLLAGSYQYYIDFIKKGEKLNADEKKNLNQYLGYDIYNIHDSNVNEQYHVIMSKTAYVVDASIDFFSSDRVRDLSFIRKTLPDYDVNLNDDGSYRIKCGGMAPDFEYDLKTYYPSYKDSKLNYFLKNITNNDVPGVSPKMITLQHNYNFGTVLWQKTNKMSIVFCAYYPVGENKTLIINHTLNLVHNVPPNFIGGADMMLDMIVDGISEYIVATNSAVKENYN</sequence>
<evidence type="ECO:0000256" key="1">
    <source>
        <dbReference type="SAM" id="SignalP"/>
    </source>
</evidence>
<name>A0A848IXV2_9BACT</name>
<feature type="chain" id="PRO_5032634957" evidence="1">
    <location>
        <begin position="21"/>
        <end position="265"/>
    </location>
</feature>
<accession>A0A848IXV2</accession>
<proteinExistence type="predicted"/>
<evidence type="ECO:0000313" key="2">
    <source>
        <dbReference type="EMBL" id="NMM48115.1"/>
    </source>
</evidence>
<dbReference type="EMBL" id="JABBNU010000003">
    <property type="protein sequence ID" value="NMM48115.1"/>
    <property type="molecule type" value="Genomic_DNA"/>
</dbReference>